<dbReference type="InterPro" id="IPR001173">
    <property type="entry name" value="Glyco_trans_2-like"/>
</dbReference>
<protein>
    <submittedName>
        <fullName evidence="3">Glycosyltransferase family 2 protein</fullName>
        <ecNumber evidence="3">2.4.-.-</ecNumber>
    </submittedName>
</protein>
<organism evidence="3 4">
    <name type="scientific">Pseudomonas kermanshahensis</name>
    <dbReference type="NCBI Taxonomy" id="2745482"/>
    <lineage>
        <taxon>Bacteria</taxon>
        <taxon>Pseudomonadati</taxon>
        <taxon>Pseudomonadota</taxon>
        <taxon>Gammaproteobacteria</taxon>
        <taxon>Pseudomonadales</taxon>
        <taxon>Pseudomonadaceae</taxon>
        <taxon>Pseudomonas</taxon>
    </lineage>
</organism>
<dbReference type="CDD" id="cd00761">
    <property type="entry name" value="Glyco_tranf_GTA_type"/>
    <property type="match status" value="1"/>
</dbReference>
<dbReference type="SUPFAM" id="SSF53448">
    <property type="entry name" value="Nucleotide-diphospho-sugar transferases"/>
    <property type="match status" value="1"/>
</dbReference>
<dbReference type="InterPro" id="IPR029044">
    <property type="entry name" value="Nucleotide-diphossugar_trans"/>
</dbReference>
<dbReference type="PANTHER" id="PTHR43685">
    <property type="entry name" value="GLYCOSYLTRANSFERASE"/>
    <property type="match status" value="1"/>
</dbReference>
<proteinExistence type="predicted"/>
<dbReference type="InterPro" id="IPR050834">
    <property type="entry name" value="Glycosyltransf_2"/>
</dbReference>
<keyword evidence="1" id="KW-0997">Cell inner membrane</keyword>
<keyword evidence="1" id="KW-1003">Cell membrane</keyword>
<comment type="caution">
    <text evidence="3">The sequence shown here is derived from an EMBL/GenBank/DDBJ whole genome shotgun (WGS) entry which is preliminary data.</text>
</comment>
<dbReference type="Gene3D" id="3.90.550.10">
    <property type="entry name" value="Spore Coat Polysaccharide Biosynthesis Protein SpsA, Chain A"/>
    <property type="match status" value="1"/>
</dbReference>
<feature type="domain" description="Glycosyltransferase 2-like" evidence="2">
    <location>
        <begin position="11"/>
        <end position="133"/>
    </location>
</feature>
<keyword evidence="4" id="KW-1185">Reference proteome</keyword>
<evidence type="ECO:0000313" key="3">
    <source>
        <dbReference type="EMBL" id="MEJ5906516.1"/>
    </source>
</evidence>
<gene>
    <name evidence="3" type="ORF">V7V80_17675</name>
</gene>
<dbReference type="RefSeq" id="WP_186682311.1">
    <property type="nucleotide sequence ID" value="NZ_JABWRY020000001.1"/>
</dbReference>
<dbReference type="EMBL" id="JBBHLD010000016">
    <property type="protein sequence ID" value="MEJ5906516.1"/>
    <property type="molecule type" value="Genomic_DNA"/>
</dbReference>
<dbReference type="GO" id="GO:0016757">
    <property type="term" value="F:glycosyltransferase activity"/>
    <property type="evidence" value="ECO:0007669"/>
    <property type="project" value="UniProtKB-KW"/>
</dbReference>
<dbReference type="Pfam" id="PF00535">
    <property type="entry name" value="Glycos_transf_2"/>
    <property type="match status" value="1"/>
</dbReference>
<keyword evidence="3" id="KW-0808">Transferase</keyword>
<name>A0ABU8R9T2_9PSED</name>
<dbReference type="EC" id="2.4.-.-" evidence="3"/>
<accession>A0ABU8R9T2</accession>
<evidence type="ECO:0000259" key="2">
    <source>
        <dbReference type="Pfam" id="PF00535"/>
    </source>
</evidence>
<dbReference type="Proteomes" id="UP001377692">
    <property type="component" value="Unassembled WGS sequence"/>
</dbReference>
<reference evidence="3 4" key="1">
    <citation type="submission" date="2024-02" db="EMBL/GenBank/DDBJ databases">
        <title>Identification of pathogenicity and growth-promoting functions of Pseudomonas putida variants.</title>
        <authorList>
            <person name="Sun J."/>
        </authorList>
    </citation>
    <scope>NUCLEOTIDE SEQUENCE [LARGE SCALE GENOMIC DNA]</scope>
    <source>
        <strain evidence="3 4">A04</strain>
    </source>
</reference>
<keyword evidence="1" id="KW-0472">Membrane</keyword>
<dbReference type="PANTHER" id="PTHR43685:SF2">
    <property type="entry name" value="GLYCOSYLTRANSFERASE 2-LIKE DOMAIN-CONTAINING PROTEIN"/>
    <property type="match status" value="1"/>
</dbReference>
<sequence>MAELSAVVSVSVVIPCYRCKGSIARAVESVFAQTLRPSEVILVDDCSPDDTLEQLHAEAKRYPPGWVKVIALKKNGGPGNARNAGWAEATGKYVAFLDSDDSWHIKKTELQYQWLEQHPEVDLLGQHFAAGQRSEPSIDDVRFIPVTGRQLLLSNRFSTSSVMIRQDVKYRFKQGMRYCEDYQLWCDICFGGGACFNVDYPLVNTFKPVYGDSGLSGQLWRMERGELAVHLSLLKRRYIGLPACLLAVSWSLGKFVRRVINSSVRRTL</sequence>
<evidence type="ECO:0000313" key="4">
    <source>
        <dbReference type="Proteomes" id="UP001377692"/>
    </source>
</evidence>
<keyword evidence="3" id="KW-0328">Glycosyltransferase</keyword>
<evidence type="ECO:0000256" key="1">
    <source>
        <dbReference type="ARBA" id="ARBA00022519"/>
    </source>
</evidence>